<gene>
    <name evidence="6" type="ORF">B0A50_01813</name>
</gene>
<comment type="similarity">
    <text evidence="1">Belongs to the 'GDXG' lipolytic enzyme family.</text>
</comment>
<organism evidence="6 7">
    <name type="scientific">Salinomyces thailandicus</name>
    <dbReference type="NCBI Taxonomy" id="706561"/>
    <lineage>
        <taxon>Eukaryota</taxon>
        <taxon>Fungi</taxon>
        <taxon>Dikarya</taxon>
        <taxon>Ascomycota</taxon>
        <taxon>Pezizomycotina</taxon>
        <taxon>Dothideomycetes</taxon>
        <taxon>Dothideomycetidae</taxon>
        <taxon>Mycosphaerellales</taxon>
        <taxon>Teratosphaeriaceae</taxon>
        <taxon>Salinomyces</taxon>
    </lineage>
</organism>
<feature type="compositionally biased region" description="Polar residues" evidence="3">
    <location>
        <begin position="654"/>
        <end position="664"/>
    </location>
</feature>
<feature type="region of interest" description="Disordered" evidence="3">
    <location>
        <begin position="993"/>
        <end position="1104"/>
    </location>
</feature>
<dbReference type="InterPro" id="IPR029058">
    <property type="entry name" value="AB_hydrolase_fold"/>
</dbReference>
<keyword evidence="7" id="KW-1185">Reference proteome</keyword>
<dbReference type="InterPro" id="IPR050300">
    <property type="entry name" value="GDXG_lipolytic_enzyme"/>
</dbReference>
<sequence length="1629" mass="176235">MDVSAFQAGATDDLNLQQIMADRLRSLPKPIRTTVTVTTTAGGHVVKLFVLVFALAGCAVAYALALACVFLIWLMAKLLLITAAVFETCYGEESPFRSGADGLQPLPEAGATEPSLNVVAVDSQQIDQVPVLEPYADQASQAELHYQGDQHDEPAAIAFGDTENTLSPKALLYDDELNRYIEERGIELGADWAVGEQEQEVQQSATEDESNDLLSETYVDDAVFPKVDVGPTQSAVDPPHVNARSKTRKVPVASHQLSMEEQRVNAQASWLTKAQKGVPTAPRPNSPISGMPPARPKEQVRPTINTGPSLRGTPEALAEVRKFNSGMRKIDTTGKGRAAPSSSASSKPSQAQVGSATQSQRQRNENVIAAQVARKRREQVTKQPRQPSIDSSNDTPSRYAAVSFSPKSGLAEGQLPPHMRKAQEARGRSQRAREMKESSEVVTAVDGKKEKPGSALPEAAEKDSHILPPDATPLTPQTAHAEYPVQAPNEPSRGDTESDSLLPEAHPPRTPKRVMSIDTLKSYDTVSVPLSSLREGEGFDCQLCQRWIAPSASSSQDNAWLCSNCRVVDGRIDRAKAVIDDIEPEYPRPRSQKLTQNTTKRPDTGIARPASDTSAAYDSTIVREHAQAKQVSNGTAVQPSVSSATDALPKEVSNDTTVQPSISSVPDAHAAHAATPSPHVGDTASYQHADLLDAESRPSSSVAWKWKGRPAPVSAPTSKRNSSLVPTAKPFFAPSTLQSRASSEATIHQPLVSENHELPRLHPTVATNQGQAIGHPNGHSIRGYEGFQDGSLQGHLNGPQQYQRSQHYPTNLNENGQSLPAWLPDRWRLNLAVPGNPKYPAHFHPAFIPLSSRAIPVDLPSSRTAALNVAAHFTNTLLPLRLANPSGVTSAQREPGTVQDIGSKEELPTLAPAPAADANHKASTFLSEQSSWPPDRPMPAISNPFAPEATFVSSTPRAPPGLGEAKSDRQEEFDALVQEGFRDARTELLPAEAPTLSIPISSGSTAGGDVGQQVGEVPSRNSTLTDEHKSVRRLAAPPTTRDQSSSQTTARTDEHERSGAQEKPPAGSFADKKIPSEQRPVQSLDQSAHTEPKSTKKQRKSKRKTLREALLAAWFERETARRRALGSFSIEGMNDLKRFTKAYNEAREELANAMPEGTLAAEDYLLFPVLQNSSLSAPKHRPSKTGEVHDNRTCTTMDVSTQADKTPSPSAKNVTPSDQHEDANAAACDIVIRPSTSEVDQELQELRRKALQALDNYRERVASFKHPRSQGRASVSQLRADGQAKMERARNWYRQHLENIVYGLKNLYGVTADKLSLANIMAPSKESGLLVTVFKELSAKMPADPYISRALYDHLQDVATEVPGVSYEDVTLPNTGKQYRGPAKWIKPANASKQHALLFMHGGGYSIGSLNSHRKMAAHFAQACNAPALMVDYRMTPEHPYPAALEDCVSAYKYLLDQGYDASRVVVIGDSCGGGLASTVPLKAMRDGLPRPALSVALSPWTDLTGEISESIKTNAENDALSTPDTLGMLRGRYLAGGAKADDPLISSIFADEAETKKLPPHWISAAGHDTLLNDGTRMAEKLEKAGVEVVLKVHDGMQHVFEFLAGTAPEANQSVKEIGEWVREKIGS</sequence>
<evidence type="ECO:0000256" key="4">
    <source>
        <dbReference type="SAM" id="Phobius"/>
    </source>
</evidence>
<feature type="compositionally biased region" description="Basic and acidic residues" evidence="3">
    <location>
        <begin position="1051"/>
        <end position="1060"/>
    </location>
</feature>
<protein>
    <recommendedName>
        <fullName evidence="5">Alpha/beta hydrolase fold-3 domain-containing protein</fullName>
    </recommendedName>
</protein>
<evidence type="ECO:0000256" key="2">
    <source>
        <dbReference type="ARBA" id="ARBA00022801"/>
    </source>
</evidence>
<name>A0A4U0UBT9_9PEZI</name>
<evidence type="ECO:0000256" key="1">
    <source>
        <dbReference type="ARBA" id="ARBA00010515"/>
    </source>
</evidence>
<dbReference type="SUPFAM" id="SSF53474">
    <property type="entry name" value="alpha/beta-Hydrolases"/>
    <property type="match status" value="1"/>
</dbReference>
<accession>A0A4U0UBT9</accession>
<dbReference type="InterPro" id="IPR002168">
    <property type="entry name" value="Lipase_GDXG_HIS_AS"/>
</dbReference>
<feature type="region of interest" description="Disordered" evidence="3">
    <location>
        <begin position="768"/>
        <end position="810"/>
    </location>
</feature>
<evidence type="ECO:0000256" key="3">
    <source>
        <dbReference type="SAM" id="MobiDB-lite"/>
    </source>
</evidence>
<evidence type="ECO:0000313" key="7">
    <source>
        <dbReference type="Proteomes" id="UP000308549"/>
    </source>
</evidence>
<keyword evidence="4" id="KW-0812">Transmembrane</keyword>
<proteinExistence type="inferred from homology"/>
<dbReference type="Proteomes" id="UP000308549">
    <property type="component" value="Unassembled WGS sequence"/>
</dbReference>
<feature type="compositionally biased region" description="Low complexity" evidence="3">
    <location>
        <begin position="338"/>
        <end position="352"/>
    </location>
</feature>
<dbReference type="PANTHER" id="PTHR48081:SF8">
    <property type="entry name" value="ALPHA_BETA HYDROLASE FOLD-3 DOMAIN-CONTAINING PROTEIN-RELATED"/>
    <property type="match status" value="1"/>
</dbReference>
<dbReference type="Gene3D" id="3.40.50.1820">
    <property type="entry name" value="alpha/beta hydrolase"/>
    <property type="match status" value="1"/>
</dbReference>
<evidence type="ECO:0000313" key="6">
    <source>
        <dbReference type="EMBL" id="TKA31735.1"/>
    </source>
</evidence>
<keyword evidence="4" id="KW-0472">Membrane</keyword>
<dbReference type="PANTHER" id="PTHR48081">
    <property type="entry name" value="AB HYDROLASE SUPERFAMILY PROTEIN C4A8.06C"/>
    <property type="match status" value="1"/>
</dbReference>
<dbReference type="InterPro" id="IPR013094">
    <property type="entry name" value="AB_hydrolase_3"/>
</dbReference>
<feature type="region of interest" description="Disordered" evidence="3">
    <location>
        <begin position="697"/>
        <end position="727"/>
    </location>
</feature>
<feature type="region of interest" description="Disordered" evidence="3">
    <location>
        <begin position="582"/>
        <end position="616"/>
    </location>
</feature>
<feature type="region of interest" description="Disordered" evidence="3">
    <location>
        <begin position="628"/>
        <end position="684"/>
    </location>
</feature>
<dbReference type="OrthoDB" id="408631at2759"/>
<keyword evidence="2" id="KW-0378">Hydrolase</keyword>
<feature type="compositionally biased region" description="Polar residues" evidence="3">
    <location>
        <begin position="1040"/>
        <end position="1050"/>
    </location>
</feature>
<reference evidence="6 7" key="1">
    <citation type="submission" date="2017-03" db="EMBL/GenBank/DDBJ databases">
        <title>Genomes of endolithic fungi from Antarctica.</title>
        <authorList>
            <person name="Coleine C."/>
            <person name="Masonjones S."/>
            <person name="Stajich J.E."/>
        </authorList>
    </citation>
    <scope>NUCLEOTIDE SEQUENCE [LARGE SCALE GENOMIC DNA]</scope>
    <source>
        <strain evidence="6 7">CCFEE 6315</strain>
    </source>
</reference>
<feature type="compositionally biased region" description="Polar residues" evidence="3">
    <location>
        <begin position="1198"/>
        <end position="1217"/>
    </location>
</feature>
<feature type="compositionally biased region" description="Basic and acidic residues" evidence="3">
    <location>
        <begin position="421"/>
        <end position="439"/>
    </location>
</feature>
<feature type="compositionally biased region" description="Basic residues" evidence="3">
    <location>
        <begin position="1095"/>
        <end position="1104"/>
    </location>
</feature>
<feature type="domain" description="Alpha/beta hydrolase fold-3" evidence="5">
    <location>
        <begin position="1397"/>
        <end position="1602"/>
    </location>
</feature>
<feature type="compositionally biased region" description="Polar residues" evidence="3">
    <location>
        <begin position="629"/>
        <end position="645"/>
    </location>
</feature>
<feature type="compositionally biased region" description="Polar residues" evidence="3">
    <location>
        <begin position="798"/>
        <end position="810"/>
    </location>
</feature>
<feature type="compositionally biased region" description="Polar residues" evidence="3">
    <location>
        <begin position="381"/>
        <end position="396"/>
    </location>
</feature>
<keyword evidence="4" id="KW-1133">Transmembrane helix</keyword>
<feature type="compositionally biased region" description="Basic and acidic residues" evidence="3">
    <location>
        <begin position="318"/>
        <end position="334"/>
    </location>
</feature>
<dbReference type="GO" id="GO:0016787">
    <property type="term" value="F:hydrolase activity"/>
    <property type="evidence" value="ECO:0007669"/>
    <property type="project" value="UniProtKB-KW"/>
</dbReference>
<evidence type="ECO:0000259" key="5">
    <source>
        <dbReference type="Pfam" id="PF07859"/>
    </source>
</evidence>
<feature type="region of interest" description="Disordered" evidence="3">
    <location>
        <begin position="274"/>
        <end position="512"/>
    </location>
</feature>
<feature type="region of interest" description="Disordered" evidence="3">
    <location>
        <begin position="1198"/>
        <end position="1222"/>
    </location>
</feature>
<feature type="compositionally biased region" description="Polar residues" evidence="3">
    <location>
        <begin position="715"/>
        <end position="725"/>
    </location>
</feature>
<feature type="transmembrane region" description="Helical" evidence="4">
    <location>
        <begin position="48"/>
        <end position="76"/>
    </location>
</feature>
<feature type="region of interest" description="Disordered" evidence="3">
    <location>
        <begin position="952"/>
        <end position="971"/>
    </location>
</feature>
<dbReference type="EMBL" id="NAJL01000007">
    <property type="protein sequence ID" value="TKA31735.1"/>
    <property type="molecule type" value="Genomic_DNA"/>
</dbReference>
<dbReference type="PROSITE" id="PS01173">
    <property type="entry name" value="LIPASE_GDXG_HIS"/>
    <property type="match status" value="1"/>
</dbReference>
<comment type="caution">
    <text evidence="6">The sequence shown here is derived from an EMBL/GenBank/DDBJ whole genome shotgun (WGS) entry which is preliminary data.</text>
</comment>
<dbReference type="Pfam" id="PF07859">
    <property type="entry name" value="Abhydrolase_3"/>
    <property type="match status" value="1"/>
</dbReference>